<evidence type="ECO:0000256" key="7">
    <source>
        <dbReference type="ARBA" id="ARBA00022679"/>
    </source>
</evidence>
<evidence type="ECO:0000256" key="14">
    <source>
        <dbReference type="PIRNR" id="PIRNR028810"/>
    </source>
</evidence>
<dbReference type="AlphaFoldDB" id="A0A016U9Y1"/>
<feature type="transmembrane region" description="Helical" evidence="14">
    <location>
        <begin position="348"/>
        <end position="367"/>
    </location>
</feature>
<evidence type="ECO:0000256" key="10">
    <source>
        <dbReference type="ARBA" id="ARBA00022989"/>
    </source>
</evidence>
<evidence type="ECO:0000256" key="13">
    <source>
        <dbReference type="ARBA" id="ARBA00048064"/>
    </source>
</evidence>
<dbReference type="EMBL" id="JARK01001384">
    <property type="protein sequence ID" value="EYC12104.1"/>
    <property type="molecule type" value="Genomic_DNA"/>
</dbReference>
<feature type="transmembrane region" description="Helical" evidence="14">
    <location>
        <begin position="460"/>
        <end position="481"/>
    </location>
</feature>
<feature type="transmembrane region" description="Helical" evidence="14">
    <location>
        <begin position="170"/>
        <end position="187"/>
    </location>
</feature>
<keyword evidence="10 14" id="KW-1133">Transmembrane helix</keyword>
<keyword evidence="9" id="KW-0256">Endoplasmic reticulum</keyword>
<keyword evidence="6 14" id="KW-0328">Glycosyltransferase</keyword>
<reference evidence="17" key="1">
    <citation type="journal article" date="2015" name="Nat. Genet.">
        <title>The genome and transcriptome of the zoonotic hookworm Ancylostoma ceylanicum identify infection-specific gene families.</title>
        <authorList>
            <person name="Schwarz E.M."/>
            <person name="Hu Y."/>
            <person name="Antoshechkin I."/>
            <person name="Miller M.M."/>
            <person name="Sternberg P.W."/>
            <person name="Aroian R.V."/>
        </authorList>
    </citation>
    <scope>NUCLEOTIDE SEQUENCE</scope>
    <source>
        <strain evidence="17">HY135</strain>
    </source>
</reference>
<comment type="caution">
    <text evidence="16">The sequence shown here is derived from an EMBL/GenBank/DDBJ whole genome shotgun (WGS) entry which is preliminary data.</text>
</comment>
<dbReference type="PANTHER" id="PTHR12989:SF10">
    <property type="entry name" value="DOL-P-GLC:GLC(2)MAN(9)GLCNAC(2)-PP-DOL ALPHA-1,2-GLUCOSYLTRANSFERASE-RELATED"/>
    <property type="match status" value="1"/>
</dbReference>
<evidence type="ECO:0000256" key="3">
    <source>
        <dbReference type="ARBA" id="ARBA00010600"/>
    </source>
</evidence>
<protein>
    <recommendedName>
        <fullName evidence="5 14">Dol-P-Glc:Glc(2)Man(9)GlcNAc(2)-PP-Dol alpha-1,2-glucosyltransferase</fullName>
        <ecNumber evidence="4 14">2.4.1.256</ecNumber>
    </recommendedName>
</protein>
<keyword evidence="8 14" id="KW-0812">Transmembrane</keyword>
<accession>A0A016U9Y1</accession>
<dbReference type="PANTHER" id="PTHR12989">
    <property type="entry name" value="ALPHA-1,2-GLUCOSYLTRANSFERASE ALG10"/>
    <property type="match status" value="1"/>
</dbReference>
<evidence type="ECO:0000256" key="12">
    <source>
        <dbReference type="ARBA" id="ARBA00044727"/>
    </source>
</evidence>
<dbReference type="InterPro" id="IPR016900">
    <property type="entry name" value="Alg10"/>
</dbReference>
<dbReference type="EC" id="2.4.1.256" evidence="4 14"/>
<organism evidence="16 17">
    <name type="scientific">Ancylostoma ceylanicum</name>
    <dbReference type="NCBI Taxonomy" id="53326"/>
    <lineage>
        <taxon>Eukaryota</taxon>
        <taxon>Metazoa</taxon>
        <taxon>Ecdysozoa</taxon>
        <taxon>Nematoda</taxon>
        <taxon>Chromadorea</taxon>
        <taxon>Rhabditida</taxon>
        <taxon>Rhabditina</taxon>
        <taxon>Rhabditomorpha</taxon>
        <taxon>Strongyloidea</taxon>
        <taxon>Ancylostomatidae</taxon>
        <taxon>Ancylostomatinae</taxon>
        <taxon>Ancylostoma</taxon>
    </lineage>
</organism>
<dbReference type="Pfam" id="PF04922">
    <property type="entry name" value="DIE2_ALG10"/>
    <property type="match status" value="2"/>
</dbReference>
<feature type="transmembrane region" description="Helical" evidence="14">
    <location>
        <begin position="418"/>
        <end position="437"/>
    </location>
</feature>
<dbReference type="GO" id="GO:0005789">
    <property type="term" value="C:endoplasmic reticulum membrane"/>
    <property type="evidence" value="ECO:0007669"/>
    <property type="project" value="UniProtKB-SubCell"/>
</dbReference>
<evidence type="ECO:0000256" key="6">
    <source>
        <dbReference type="ARBA" id="ARBA00022676"/>
    </source>
</evidence>
<gene>
    <name evidence="16" type="primary">Acey_s0048.g1615</name>
    <name evidence="16" type="synonym">Acey-tag-179</name>
    <name evidence="16" type="ORF">Y032_0048g1615</name>
</gene>
<keyword evidence="7" id="KW-0808">Transferase</keyword>
<comment type="similarity">
    <text evidence="3 14">Belongs to the ALG10 glucosyltransferase family.</text>
</comment>
<evidence type="ECO:0000256" key="1">
    <source>
        <dbReference type="ARBA" id="ARBA00004477"/>
    </source>
</evidence>
<evidence type="ECO:0000256" key="9">
    <source>
        <dbReference type="ARBA" id="ARBA00022824"/>
    </source>
</evidence>
<evidence type="ECO:0000256" key="5">
    <source>
        <dbReference type="ARBA" id="ARBA00018512"/>
    </source>
</evidence>
<dbReference type="OrthoDB" id="5842998at2759"/>
<comment type="subcellular location">
    <subcellularLocation>
        <location evidence="1">Endoplasmic reticulum membrane</location>
        <topology evidence="1">Multi-pass membrane protein</topology>
    </subcellularLocation>
</comment>
<evidence type="ECO:0000313" key="16">
    <source>
        <dbReference type="EMBL" id="EYC12104.1"/>
    </source>
</evidence>
<comment type="catalytic activity">
    <reaction evidence="13">
        <text>an alpha-D-Glc-(1-&gt;3)-alpha-D-Glc-(1-&gt;3)-alpha-D-Man-(1-&gt;2)-alpha-D-Man-(1-&gt;2)-alpha-D-Man-(1-&gt;3)-[alpha-D-Man-(1-&gt;2)-alpha-D-Man-(1-&gt;3)-[alpha-D-Man-(1-&gt;2)-alpha-D-Man-(1-&gt;6)]-alpha-D-Man-(1-&gt;6)]-beta-D-Man-(1-&gt;4)-beta-D-GlcNAc-(1-&gt;4)-alpha-D-GlcNAc-diphospho-di-trans,poly-cis-dolichol + a di-trans,poly-cis-dolichyl beta-D-glucosyl phosphate = a alpha-D-Glc-(1-&gt;2)-alpha-D-Glc-(1-&gt;3)-alpha-D-Glc-(1-&gt;3)-alpha-D-Man-(1-&gt;2)-alpha-D-Man-(1-&gt;2)-alpha-D-Man-(1-&gt;3)-[alpha-D-Man-(1-&gt;2)-alpha-D-Man-(1-&gt;3)-[alpha-D-Man-(1-&gt;2)-alpha-D-Man-(1-&gt;6)]-alpha-D-Man-(1-&gt;6)]-beta-D-Man-(1-&gt;4)-beta-D-GlcNAc-(1-&gt;4)-alpha-D-GlcNAc-diphospho-di-trans,poly-cis-dolichol + a di-trans,poly-cis-dolichyl phosphate + H(+)</text>
        <dbReference type="Rhea" id="RHEA:29543"/>
        <dbReference type="Rhea" id="RHEA-COMP:19498"/>
        <dbReference type="Rhea" id="RHEA-COMP:19502"/>
        <dbReference type="Rhea" id="RHEA-COMP:19512"/>
        <dbReference type="Rhea" id="RHEA-COMP:19522"/>
        <dbReference type="ChEBI" id="CHEBI:15378"/>
        <dbReference type="ChEBI" id="CHEBI:57525"/>
        <dbReference type="ChEBI" id="CHEBI:57683"/>
        <dbReference type="ChEBI" id="CHEBI:132522"/>
        <dbReference type="ChEBI" id="CHEBI:132523"/>
        <dbReference type="EC" id="2.4.1.256"/>
    </reaction>
    <physiologicalReaction direction="left-to-right" evidence="13">
        <dbReference type="Rhea" id="RHEA:29544"/>
    </physiologicalReaction>
</comment>
<comment type="pathway">
    <text evidence="2">Protein modification; protein glycosylation.</text>
</comment>
<feature type="transmembrane region" description="Helical" evidence="14">
    <location>
        <begin position="276"/>
        <end position="299"/>
    </location>
</feature>
<evidence type="ECO:0000256" key="8">
    <source>
        <dbReference type="ARBA" id="ARBA00022692"/>
    </source>
</evidence>
<keyword evidence="11 14" id="KW-0472">Membrane</keyword>
<feature type="region of interest" description="Disordered" evidence="15">
    <location>
        <begin position="1"/>
        <end position="28"/>
    </location>
</feature>
<dbReference type="Proteomes" id="UP000024635">
    <property type="component" value="Unassembled WGS sequence"/>
</dbReference>
<comment type="function">
    <text evidence="12">Dol-P-Glc:Glc(2)Man(9)GlcNAc(2)-PP-Dol alpha-1,2-glucosyltransferase that operates in the biosynthetic pathway of dolichol-linked oligosaccharides, the glycan precursors employed in protein asparagine (N)-glycosylation. The assembly of dolichol-linked oligosaccharides begins on the cytosolic side of the endoplasmic reticulum membrane and finishes in its lumen. The sequential addition of sugars to dolichol pyrophosphate produces dolichol-linked oligosaccharides containing fourteen sugars, including two GlcNAcs, nine mannoses and three glucoses. Once assembled, the oligosaccharide is transferred from the lipid to nascent proteins by oligosaccharyltransferases. In the lumen of the endoplasmic reticulum, adds the third and last glucose residue from dolichyl phosphate glucose (Dol-P-Glc) onto the lipid-linked oligosaccharide intermediate Glc(2)Man(9)GlcNAc(2)-PP-Dol to produce Glc(3)Man(9)GlcNAc(2)-PP-Dol.</text>
</comment>
<dbReference type="GO" id="GO:0106073">
    <property type="term" value="F:dolichyl pyrophosphate Glc2Man9GlcNAc2 alpha-1,2-glucosyltransferase activity"/>
    <property type="evidence" value="ECO:0007669"/>
    <property type="project" value="UniProtKB-UniRule"/>
</dbReference>
<sequence>MAHKSMQRSDGLARPLAPRQHAPHGSLRDAPAVDTRFCRLLRGTTVGFIPDFSYYQLCAGFILQGSALEARSWKEKAGRCCTMTSTKPRPASHSNVCYKGDWIFAILLSACHAGLVHLMYHYVPEPYMDEFHHIGQTRKYCNGNWSWDPLITTPPALYILGMPFCGFERYTNSLLIALTIVGFCRFRRFFTNDSVYTSALAAILFPVLLHSSLMFYTDLLSLCAVIWGFSIESPLLSSLSFTVAVLTRQTNIIWAGFSAAVRLFQGIDVSKPFSSLFSSLVRLISFILLALAFVVFLFVNGGIVLGDASAHQPCLHMAQFLYLALFLAVHAWPHAIPRMQRLLSQLTLPLPILLVVPVALAAQYFAFDHPYLLADNRHVTFYLWRRWLSDAVRRVLLTPLVICSFIFLGDLSNHLSPLVRVLFMLSSFAVVVPARLIEPRYFIVSYVLWRLSAKTSTNKLLIMLELISQCLVFSSVFYLFLLKPFEWTNEPGVKQRFMW</sequence>
<evidence type="ECO:0000256" key="4">
    <source>
        <dbReference type="ARBA" id="ARBA00011967"/>
    </source>
</evidence>
<keyword evidence="17" id="KW-1185">Reference proteome</keyword>
<proteinExistence type="inferred from homology"/>
<dbReference type="STRING" id="53326.A0A016U9Y1"/>
<feature type="transmembrane region" description="Helical" evidence="14">
    <location>
        <begin position="319"/>
        <end position="336"/>
    </location>
</feature>
<name>A0A016U9Y1_9BILA</name>
<evidence type="ECO:0000313" key="17">
    <source>
        <dbReference type="Proteomes" id="UP000024635"/>
    </source>
</evidence>
<evidence type="ECO:0000256" key="15">
    <source>
        <dbReference type="SAM" id="MobiDB-lite"/>
    </source>
</evidence>
<evidence type="ECO:0000256" key="11">
    <source>
        <dbReference type="ARBA" id="ARBA00023136"/>
    </source>
</evidence>
<comment type="caution">
    <text evidence="14">Lacks conserved residue(s) required for the propagation of feature annotation.</text>
</comment>
<dbReference type="PIRSF" id="PIRSF028810">
    <property type="entry name" value="Alpha1_2_glucosyltferase_Alg10"/>
    <property type="match status" value="1"/>
</dbReference>
<feature type="transmembrane region" description="Helical" evidence="14">
    <location>
        <begin position="102"/>
        <end position="123"/>
    </location>
</feature>
<feature type="transmembrane region" description="Helical" evidence="14">
    <location>
        <begin position="199"/>
        <end position="229"/>
    </location>
</feature>
<evidence type="ECO:0000256" key="2">
    <source>
        <dbReference type="ARBA" id="ARBA00004922"/>
    </source>
</evidence>
<dbReference type="GO" id="GO:0006488">
    <property type="term" value="P:dolichol-linked oligosaccharide biosynthetic process"/>
    <property type="evidence" value="ECO:0007669"/>
    <property type="project" value="UniProtKB-UniRule"/>
</dbReference>